<gene>
    <name evidence="13" type="ORF">GGQ55_000530</name>
</gene>
<dbReference type="GO" id="GO:0016020">
    <property type="term" value="C:membrane"/>
    <property type="evidence" value="ECO:0007669"/>
    <property type="project" value="InterPro"/>
</dbReference>
<protein>
    <recommendedName>
        <fullName evidence="2">histidine kinase</fullName>
        <ecNumber evidence="2">2.7.13.3</ecNumber>
    </recommendedName>
</protein>
<feature type="domain" description="Histidine kinase/HSP90-like ATPase" evidence="10">
    <location>
        <begin position="290"/>
        <end position="375"/>
    </location>
</feature>
<dbReference type="InterPro" id="IPR036890">
    <property type="entry name" value="HATPase_C_sf"/>
</dbReference>
<dbReference type="GO" id="GO:0005524">
    <property type="term" value="F:ATP binding"/>
    <property type="evidence" value="ECO:0007669"/>
    <property type="project" value="UniProtKB-KW"/>
</dbReference>
<dbReference type="RefSeq" id="WP_179714990.1">
    <property type="nucleotide sequence ID" value="NZ_JACBZT010000001.1"/>
</dbReference>
<name>A0A853CCA3_9ACTN</name>
<keyword evidence="3" id="KW-0597">Phosphoprotein</keyword>
<dbReference type="GO" id="GO:0046983">
    <property type="term" value="F:protein dimerization activity"/>
    <property type="evidence" value="ECO:0007669"/>
    <property type="project" value="InterPro"/>
</dbReference>
<keyword evidence="7" id="KW-0067">ATP-binding</keyword>
<keyword evidence="8" id="KW-0902">Two-component regulatory system</keyword>
<dbReference type="Gene3D" id="1.20.5.1930">
    <property type="match status" value="1"/>
</dbReference>
<keyword evidence="14" id="KW-1185">Reference proteome</keyword>
<dbReference type="PANTHER" id="PTHR24421">
    <property type="entry name" value="NITRATE/NITRITE SENSOR PROTEIN NARX-RELATED"/>
    <property type="match status" value="1"/>
</dbReference>
<dbReference type="Gene3D" id="3.30.565.10">
    <property type="entry name" value="Histidine kinase-like ATPase, C-terminal domain"/>
    <property type="match status" value="1"/>
</dbReference>
<dbReference type="Proteomes" id="UP000541969">
    <property type="component" value="Unassembled WGS sequence"/>
</dbReference>
<feature type="transmembrane region" description="Helical" evidence="9">
    <location>
        <begin position="103"/>
        <end position="121"/>
    </location>
</feature>
<feature type="transmembrane region" description="Helical" evidence="9">
    <location>
        <begin position="127"/>
        <end position="146"/>
    </location>
</feature>
<evidence type="ECO:0000259" key="12">
    <source>
        <dbReference type="Pfam" id="PF23539"/>
    </source>
</evidence>
<feature type="domain" description="Signal transduction histidine kinase subgroup 3 dimerisation and phosphoacceptor" evidence="11">
    <location>
        <begin position="177"/>
        <end position="243"/>
    </location>
</feature>
<evidence type="ECO:0000313" key="14">
    <source>
        <dbReference type="Proteomes" id="UP000541969"/>
    </source>
</evidence>
<reference evidence="13 14" key="1">
    <citation type="submission" date="2020-07" db="EMBL/GenBank/DDBJ databases">
        <title>Sequencing the genomes of 1000 actinobacteria strains.</title>
        <authorList>
            <person name="Klenk H.-P."/>
        </authorList>
    </citation>
    <scope>NUCLEOTIDE SEQUENCE [LARGE SCALE GENOMIC DNA]</scope>
    <source>
        <strain evidence="13 14">DSM 104001</strain>
    </source>
</reference>
<evidence type="ECO:0000256" key="1">
    <source>
        <dbReference type="ARBA" id="ARBA00000085"/>
    </source>
</evidence>
<dbReference type="Pfam" id="PF02518">
    <property type="entry name" value="HATPase_c"/>
    <property type="match status" value="1"/>
</dbReference>
<keyword evidence="9" id="KW-0812">Transmembrane</keyword>
<keyword evidence="6 13" id="KW-0418">Kinase</keyword>
<evidence type="ECO:0000256" key="8">
    <source>
        <dbReference type="ARBA" id="ARBA00023012"/>
    </source>
</evidence>
<sequence length="380" mass="39764">MDRSARSWARPPRADVLLAAGFLAVSLVQVAVAPIAGAALSVLVAVVSTVPLAWRRVFPAAAALVGTAVWLIPTPGGYLLLGYVVAVLLFYSLGAHDPVRWRVATVTAVGVLISVVGTLLGPDVWQASIGAALAVAAPAVAGVLVAEHRAQNARLRELTAQLVHERAAAERAAAAEERTRIARELHDVIGHEITVIALQADAAAAALARAPERAAVPVDRIREAAARTLTEMRRVVGLLRDPDEGNGVLRPQPGLAEIPDLVQSARTGGTQIDLRFRLPEPLPPPSLQLAAFRVVQEALTNARRHAPGAPVRVRVDGDGPALIVEVHSGGAVPDRRADGGHGLVGMRERVRMHGGSLSAGAVPDGFLVRARLPLPVEALT</sequence>
<evidence type="ECO:0000256" key="5">
    <source>
        <dbReference type="ARBA" id="ARBA00022741"/>
    </source>
</evidence>
<dbReference type="EMBL" id="JACBZT010000001">
    <property type="protein sequence ID" value="NYJ04252.1"/>
    <property type="molecule type" value="Genomic_DNA"/>
</dbReference>
<feature type="transmembrane region" description="Helical" evidence="9">
    <location>
        <begin position="69"/>
        <end position="91"/>
    </location>
</feature>
<keyword evidence="9" id="KW-1133">Transmembrane helix</keyword>
<dbReference type="InterPro" id="IPR011712">
    <property type="entry name" value="Sig_transdc_His_kin_sub3_dim/P"/>
</dbReference>
<evidence type="ECO:0000256" key="9">
    <source>
        <dbReference type="SAM" id="Phobius"/>
    </source>
</evidence>
<organism evidence="13 14">
    <name type="scientific">Petropleomorpha daqingensis</name>
    <dbReference type="NCBI Taxonomy" id="2026353"/>
    <lineage>
        <taxon>Bacteria</taxon>
        <taxon>Bacillati</taxon>
        <taxon>Actinomycetota</taxon>
        <taxon>Actinomycetes</taxon>
        <taxon>Geodermatophilales</taxon>
        <taxon>Geodermatophilaceae</taxon>
        <taxon>Petropleomorpha</taxon>
    </lineage>
</organism>
<dbReference type="InterPro" id="IPR055558">
    <property type="entry name" value="DUF7134"/>
</dbReference>
<dbReference type="CDD" id="cd16917">
    <property type="entry name" value="HATPase_UhpB-NarQ-NarX-like"/>
    <property type="match status" value="1"/>
</dbReference>
<feature type="domain" description="DUF7134" evidence="12">
    <location>
        <begin position="7"/>
        <end position="141"/>
    </location>
</feature>
<evidence type="ECO:0000259" key="11">
    <source>
        <dbReference type="Pfam" id="PF07730"/>
    </source>
</evidence>
<dbReference type="Pfam" id="PF07730">
    <property type="entry name" value="HisKA_3"/>
    <property type="match status" value="1"/>
</dbReference>
<keyword evidence="9" id="KW-0472">Membrane</keyword>
<dbReference type="GO" id="GO:0000155">
    <property type="term" value="F:phosphorelay sensor kinase activity"/>
    <property type="evidence" value="ECO:0007669"/>
    <property type="project" value="InterPro"/>
</dbReference>
<evidence type="ECO:0000256" key="4">
    <source>
        <dbReference type="ARBA" id="ARBA00022679"/>
    </source>
</evidence>
<evidence type="ECO:0000256" key="7">
    <source>
        <dbReference type="ARBA" id="ARBA00022840"/>
    </source>
</evidence>
<dbReference type="PANTHER" id="PTHR24421:SF10">
    <property type="entry name" value="NITRATE_NITRITE SENSOR PROTEIN NARQ"/>
    <property type="match status" value="1"/>
</dbReference>
<dbReference type="InterPro" id="IPR050482">
    <property type="entry name" value="Sensor_HK_TwoCompSys"/>
</dbReference>
<dbReference type="InterPro" id="IPR003594">
    <property type="entry name" value="HATPase_dom"/>
</dbReference>
<evidence type="ECO:0000259" key="10">
    <source>
        <dbReference type="Pfam" id="PF02518"/>
    </source>
</evidence>
<comment type="caution">
    <text evidence="13">The sequence shown here is derived from an EMBL/GenBank/DDBJ whole genome shotgun (WGS) entry which is preliminary data.</text>
</comment>
<keyword evidence="5" id="KW-0547">Nucleotide-binding</keyword>
<evidence type="ECO:0000313" key="13">
    <source>
        <dbReference type="EMBL" id="NYJ04252.1"/>
    </source>
</evidence>
<evidence type="ECO:0000256" key="6">
    <source>
        <dbReference type="ARBA" id="ARBA00022777"/>
    </source>
</evidence>
<dbReference type="EC" id="2.7.13.3" evidence="2"/>
<keyword evidence="4" id="KW-0808">Transferase</keyword>
<evidence type="ECO:0000256" key="3">
    <source>
        <dbReference type="ARBA" id="ARBA00022553"/>
    </source>
</evidence>
<dbReference type="SUPFAM" id="SSF55874">
    <property type="entry name" value="ATPase domain of HSP90 chaperone/DNA topoisomerase II/histidine kinase"/>
    <property type="match status" value="1"/>
</dbReference>
<dbReference type="Pfam" id="PF23539">
    <property type="entry name" value="DUF7134"/>
    <property type="match status" value="1"/>
</dbReference>
<accession>A0A853CCA3</accession>
<evidence type="ECO:0000256" key="2">
    <source>
        <dbReference type="ARBA" id="ARBA00012438"/>
    </source>
</evidence>
<proteinExistence type="predicted"/>
<dbReference type="AlphaFoldDB" id="A0A853CCA3"/>
<comment type="catalytic activity">
    <reaction evidence="1">
        <text>ATP + protein L-histidine = ADP + protein N-phospho-L-histidine.</text>
        <dbReference type="EC" id="2.7.13.3"/>
    </reaction>
</comment>